<dbReference type="InterPro" id="IPR002885">
    <property type="entry name" value="PPR_rpt"/>
</dbReference>
<protein>
    <submittedName>
        <fullName evidence="3">Pentatricopeptide repeat-containing protein-like</fullName>
    </submittedName>
</protein>
<dbReference type="FunFam" id="1.25.40.10:FF:000090">
    <property type="entry name" value="Pentatricopeptide repeat-containing protein, chloroplastic"/>
    <property type="match status" value="1"/>
</dbReference>
<reference evidence="3" key="1">
    <citation type="journal article" date="2023" name="GigaByte">
        <title>Genome assembly of the bearded iris, Iris pallida Lam.</title>
        <authorList>
            <person name="Bruccoleri R.E."/>
            <person name="Oakeley E.J."/>
            <person name="Faust A.M.E."/>
            <person name="Altorfer M."/>
            <person name="Dessus-Babus S."/>
            <person name="Burckhardt D."/>
            <person name="Oertli M."/>
            <person name="Naumann U."/>
            <person name="Petersen F."/>
            <person name="Wong J."/>
        </authorList>
    </citation>
    <scope>NUCLEOTIDE SEQUENCE</scope>
    <source>
        <strain evidence="3">GSM-AAB239-AS_SAM_17_03QT</strain>
    </source>
</reference>
<dbReference type="EMBL" id="JANAVB010022593">
    <property type="protein sequence ID" value="KAJ6824125.1"/>
    <property type="molecule type" value="Genomic_DNA"/>
</dbReference>
<dbReference type="Gene3D" id="1.25.40.10">
    <property type="entry name" value="Tetratricopeptide repeat domain"/>
    <property type="match status" value="5"/>
</dbReference>
<reference evidence="3" key="2">
    <citation type="submission" date="2023-04" db="EMBL/GenBank/DDBJ databases">
        <authorList>
            <person name="Bruccoleri R.E."/>
            <person name="Oakeley E.J."/>
            <person name="Faust A.-M."/>
            <person name="Dessus-Babus S."/>
            <person name="Altorfer M."/>
            <person name="Burckhardt D."/>
            <person name="Oertli M."/>
            <person name="Naumann U."/>
            <person name="Petersen F."/>
            <person name="Wong J."/>
        </authorList>
    </citation>
    <scope>NUCLEOTIDE SEQUENCE</scope>
    <source>
        <strain evidence="3">GSM-AAB239-AS_SAM_17_03QT</strain>
        <tissue evidence="3">Leaf</tissue>
    </source>
</reference>
<evidence type="ECO:0000313" key="4">
    <source>
        <dbReference type="EMBL" id="KAJ6824126.1"/>
    </source>
</evidence>
<keyword evidence="1" id="KW-0677">Repeat</keyword>
<evidence type="ECO:0000256" key="1">
    <source>
        <dbReference type="ARBA" id="ARBA00022737"/>
    </source>
</evidence>
<dbReference type="Pfam" id="PF01535">
    <property type="entry name" value="PPR"/>
    <property type="match status" value="4"/>
</dbReference>
<dbReference type="Pfam" id="PF20431">
    <property type="entry name" value="E_motif"/>
    <property type="match status" value="1"/>
</dbReference>
<dbReference type="InterPro" id="IPR046960">
    <property type="entry name" value="PPR_At4g14850-like_plant"/>
</dbReference>
<evidence type="ECO:0000313" key="5">
    <source>
        <dbReference type="Proteomes" id="UP001140949"/>
    </source>
</evidence>
<dbReference type="GO" id="GO:0009451">
    <property type="term" value="P:RNA modification"/>
    <property type="evidence" value="ECO:0007669"/>
    <property type="project" value="InterPro"/>
</dbReference>
<dbReference type="GO" id="GO:0003723">
    <property type="term" value="F:RNA binding"/>
    <property type="evidence" value="ECO:0007669"/>
    <property type="project" value="InterPro"/>
</dbReference>
<keyword evidence="5" id="KW-1185">Reference proteome</keyword>
<dbReference type="Pfam" id="PF13041">
    <property type="entry name" value="PPR_2"/>
    <property type="match status" value="1"/>
</dbReference>
<evidence type="ECO:0000256" key="2">
    <source>
        <dbReference type="PROSITE-ProRule" id="PRU00708"/>
    </source>
</evidence>
<dbReference type="AlphaFoldDB" id="A0AAX6G728"/>
<feature type="repeat" description="PPR" evidence="2">
    <location>
        <begin position="294"/>
        <end position="328"/>
    </location>
</feature>
<feature type="repeat" description="PPR" evidence="2">
    <location>
        <begin position="185"/>
        <end position="215"/>
    </location>
</feature>
<name>A0AAX6G728_IRIPA</name>
<dbReference type="Proteomes" id="UP001140949">
    <property type="component" value="Unassembled WGS sequence"/>
</dbReference>
<feature type="repeat" description="PPR" evidence="2">
    <location>
        <begin position="395"/>
        <end position="429"/>
    </location>
</feature>
<accession>A0AAX6G728</accession>
<comment type="caution">
    <text evidence="3">The sequence shown here is derived from an EMBL/GenBank/DDBJ whole genome shotgun (WGS) entry which is preliminary data.</text>
</comment>
<proteinExistence type="predicted"/>
<dbReference type="InterPro" id="IPR011990">
    <property type="entry name" value="TPR-like_helical_dom_sf"/>
</dbReference>
<dbReference type="NCBIfam" id="TIGR00756">
    <property type="entry name" value="PPR"/>
    <property type="match status" value="2"/>
</dbReference>
<dbReference type="PROSITE" id="PS51375">
    <property type="entry name" value="PPR"/>
    <property type="match status" value="3"/>
</dbReference>
<dbReference type="PANTHER" id="PTHR47926">
    <property type="entry name" value="PENTATRICOPEPTIDE REPEAT-CONTAINING PROTEIN"/>
    <property type="match status" value="1"/>
</dbReference>
<sequence>MNKQPHVSNDLARHLSLLLHQSSATDHRAVRTASAVHAVLLKLHHSHSLGTSFSLWNKLLRIYSQSCPPKLAHNLFDTMPQRDPVSFNTLISARVRHRNRSTDSSSSLHLYSRLLAENLKPNPITLSTLLAGSASAALLEQIHSHSIKFGLNSDTFVGSSLVNAYEKCRGLAEAVRAFDEIDRADSVSWNVMIDACARSGGRAEAFEIFSRMRRDRGGGGGGDSGFDCFALTSVLKTCSTRGDLGLGLQLHACATKGGLASETAVGNSLVTMYSRCGEGMGPALSVFRNILEPNVISWTAAIGGLAQGGMAEDAAALYKRMVGAGGAENEFLFASVLPSFGAMASLELGRMVHSRVVRSEFRSDVGVGNALVDMYFKCGSAEDARLAFDEMGSRDSVSWTVMIAGLGQHGKVGEALEAFREMGAGGSRPDGVTFLAGLSACGHGGLVEEGLRLFRSMVVECEVEPRREHFACAVDMLGRAGRLEEAERFIEEMGMESNALAWEALLGACSMHEEMELGERAARKVMELEPGREGPYVQLSNIYAGRRMWEEKGKLRQRLDSSGLKKEAAQSWF</sequence>
<dbReference type="InterPro" id="IPR046848">
    <property type="entry name" value="E_motif"/>
</dbReference>
<dbReference type="EMBL" id="JANAVB010022593">
    <property type="protein sequence ID" value="KAJ6824126.1"/>
    <property type="molecule type" value="Genomic_DNA"/>
</dbReference>
<evidence type="ECO:0000313" key="3">
    <source>
        <dbReference type="EMBL" id="KAJ6824125.1"/>
    </source>
</evidence>
<dbReference type="PANTHER" id="PTHR47926:SF341">
    <property type="entry name" value="PENTATRICOPEPTIDE REPEAT-CONTAINING PROTEIN"/>
    <property type="match status" value="1"/>
</dbReference>
<organism evidence="3 5">
    <name type="scientific">Iris pallida</name>
    <name type="common">Sweet iris</name>
    <dbReference type="NCBI Taxonomy" id="29817"/>
    <lineage>
        <taxon>Eukaryota</taxon>
        <taxon>Viridiplantae</taxon>
        <taxon>Streptophyta</taxon>
        <taxon>Embryophyta</taxon>
        <taxon>Tracheophyta</taxon>
        <taxon>Spermatophyta</taxon>
        <taxon>Magnoliopsida</taxon>
        <taxon>Liliopsida</taxon>
        <taxon>Asparagales</taxon>
        <taxon>Iridaceae</taxon>
        <taxon>Iridoideae</taxon>
        <taxon>Irideae</taxon>
        <taxon>Iris</taxon>
    </lineage>
</organism>
<gene>
    <name evidence="3" type="ORF">M6B38_129895</name>
    <name evidence="4" type="ORF">M6B38_129900</name>
</gene>